<dbReference type="OrthoDB" id="5411773at2759"/>
<dbReference type="SUPFAM" id="SSF57903">
    <property type="entry name" value="FYVE/PHD zinc finger"/>
    <property type="match status" value="1"/>
</dbReference>
<keyword evidence="1" id="KW-0156">Chromatin regulator</keyword>
<dbReference type="AlphaFoldDB" id="A0A183FZP6"/>
<evidence type="ECO:0000256" key="2">
    <source>
        <dbReference type="SAM" id="MobiDB-lite"/>
    </source>
</evidence>
<reference evidence="5" key="2">
    <citation type="submission" date="2019-09" db="UniProtKB">
        <authorList>
            <consortium name="WormBaseParasite"/>
        </authorList>
    </citation>
    <scope>IDENTIFICATION</scope>
</reference>
<dbReference type="InterPro" id="IPR011011">
    <property type="entry name" value="Znf_FYVE_PHD"/>
</dbReference>
<accession>A0A3P8DEM4</accession>
<dbReference type="InterPro" id="IPR028651">
    <property type="entry name" value="ING_fam"/>
</dbReference>
<dbReference type="GO" id="GO:0006325">
    <property type="term" value="P:chromatin organization"/>
    <property type="evidence" value="ECO:0007669"/>
    <property type="project" value="UniProtKB-KW"/>
</dbReference>
<dbReference type="WBParaSite" id="HPBE_0001424701-mRNA-1">
    <property type="protein sequence ID" value="HPBE_0001424701-mRNA-1"/>
    <property type="gene ID" value="HPBE_0001424701"/>
</dbReference>
<evidence type="ECO:0000313" key="4">
    <source>
        <dbReference type="Proteomes" id="UP000050761"/>
    </source>
</evidence>
<evidence type="ECO:0000256" key="1">
    <source>
        <dbReference type="ARBA" id="ARBA00022853"/>
    </source>
</evidence>
<dbReference type="GO" id="GO:0006355">
    <property type="term" value="P:regulation of DNA-templated transcription"/>
    <property type="evidence" value="ECO:0007669"/>
    <property type="project" value="TreeGrafter"/>
</dbReference>
<reference evidence="3 4" key="1">
    <citation type="submission" date="2018-11" db="EMBL/GenBank/DDBJ databases">
        <authorList>
            <consortium name="Pathogen Informatics"/>
        </authorList>
    </citation>
    <scope>NUCLEOTIDE SEQUENCE [LARGE SCALE GENOMIC DNA]</scope>
</reference>
<dbReference type="EMBL" id="UZAH01028273">
    <property type="protein sequence ID" value="VDO98998.1"/>
    <property type="molecule type" value="Genomic_DNA"/>
</dbReference>
<gene>
    <name evidence="3" type="ORF">HPBE_LOCUS14248</name>
</gene>
<dbReference type="Gene3D" id="3.30.40.10">
    <property type="entry name" value="Zinc/RING finger domain, C3HC4 (zinc finger)"/>
    <property type="match status" value="1"/>
</dbReference>
<proteinExistence type="predicted"/>
<evidence type="ECO:0000313" key="5">
    <source>
        <dbReference type="WBParaSite" id="HPBE_0001424701-mRNA-1"/>
    </source>
</evidence>
<dbReference type="InterPro" id="IPR013083">
    <property type="entry name" value="Znf_RING/FYVE/PHD"/>
</dbReference>
<organism evidence="4 5">
    <name type="scientific">Heligmosomoides polygyrus</name>
    <name type="common">Parasitic roundworm</name>
    <dbReference type="NCBI Taxonomy" id="6339"/>
    <lineage>
        <taxon>Eukaryota</taxon>
        <taxon>Metazoa</taxon>
        <taxon>Ecdysozoa</taxon>
        <taxon>Nematoda</taxon>
        <taxon>Chromadorea</taxon>
        <taxon>Rhabditida</taxon>
        <taxon>Rhabditina</taxon>
        <taxon>Rhabditomorpha</taxon>
        <taxon>Strongyloidea</taxon>
        <taxon>Heligmosomidae</taxon>
        <taxon>Heligmosomoides</taxon>
    </lineage>
</organism>
<dbReference type="Proteomes" id="UP000050761">
    <property type="component" value="Unassembled WGS sequence"/>
</dbReference>
<protein>
    <submittedName>
        <fullName evidence="5">PHD domain-containing protein</fullName>
    </submittedName>
</protein>
<dbReference type="PANTHER" id="PTHR10333:SF42">
    <property type="entry name" value="INHIBITOR OF GROWTH PROTEIN 5"/>
    <property type="match status" value="1"/>
</dbReference>
<keyword evidence="4" id="KW-1185">Reference proteome</keyword>
<accession>A0A183FZP6</accession>
<feature type="region of interest" description="Disordered" evidence="2">
    <location>
        <begin position="19"/>
        <end position="40"/>
    </location>
</feature>
<name>A0A183FZP6_HELPZ</name>
<evidence type="ECO:0000313" key="3">
    <source>
        <dbReference type="EMBL" id="VDO98998.1"/>
    </source>
</evidence>
<dbReference type="PANTHER" id="PTHR10333">
    <property type="entry name" value="INHIBITOR OF GROWTH PROTEIN"/>
    <property type="match status" value="1"/>
</dbReference>
<sequence length="140" mass="15398">MLKIKEEVLSDDEIAGKAGQLKGTGKGAEQTPLHDDAASDNGTVHLDINLKLTFIRSRGERERTISAISTNASIRPWLIYGTVGMQRPLDTIVQLNGADSYCICSRISHELLVECRNEKCALVWFHLSCVGLKSVPEGKF</sequence>